<reference evidence="5" key="2">
    <citation type="submission" date="2021-01" db="UniProtKB">
        <authorList>
            <consortium name="EnsemblMetazoa"/>
        </authorList>
    </citation>
    <scope>IDENTIFICATION</scope>
</reference>
<protein>
    <recommendedName>
        <fullName evidence="7">Egg receptor for bindin</fullName>
    </recommendedName>
</protein>
<dbReference type="SUPFAM" id="SSF56436">
    <property type="entry name" value="C-type lectin-like"/>
    <property type="match status" value="1"/>
</dbReference>
<dbReference type="Gene3D" id="3.10.100.10">
    <property type="entry name" value="Mannose-Binding Protein A, subunit A"/>
    <property type="match status" value="1"/>
</dbReference>
<evidence type="ECO:0000259" key="3">
    <source>
        <dbReference type="PROSITE" id="PS50041"/>
    </source>
</evidence>
<dbReference type="PANTHER" id="PTHR24273">
    <property type="entry name" value="FI04643P-RELATED"/>
    <property type="match status" value="1"/>
</dbReference>
<keyword evidence="6" id="KW-1185">Reference proteome</keyword>
<feature type="domain" description="C-type lectin" evidence="3">
    <location>
        <begin position="196"/>
        <end position="324"/>
    </location>
</feature>
<dbReference type="CDD" id="cd00037">
    <property type="entry name" value="CLECT"/>
    <property type="match status" value="1"/>
</dbReference>
<dbReference type="InterPro" id="IPR018378">
    <property type="entry name" value="C-type_lectin_CS"/>
</dbReference>
<dbReference type="Pfam" id="PF02494">
    <property type="entry name" value="HYR"/>
    <property type="match status" value="2"/>
</dbReference>
<feature type="domain" description="HYR" evidence="4">
    <location>
        <begin position="104"/>
        <end position="188"/>
    </location>
</feature>
<dbReference type="RefSeq" id="XP_030840780.1">
    <property type="nucleotide sequence ID" value="XM_030984920.1"/>
</dbReference>
<reference evidence="6" key="1">
    <citation type="submission" date="2015-02" db="EMBL/GenBank/DDBJ databases">
        <title>Genome sequencing for Strongylocentrotus purpuratus.</title>
        <authorList>
            <person name="Murali S."/>
            <person name="Liu Y."/>
            <person name="Vee V."/>
            <person name="English A."/>
            <person name="Wang M."/>
            <person name="Skinner E."/>
            <person name="Han Y."/>
            <person name="Muzny D.M."/>
            <person name="Worley K.C."/>
            <person name="Gibbs R.A."/>
        </authorList>
    </citation>
    <scope>NUCLEOTIDE SEQUENCE</scope>
</reference>
<dbReference type="PROSITE" id="PS50825">
    <property type="entry name" value="HYR"/>
    <property type="match status" value="2"/>
</dbReference>
<evidence type="ECO:0000313" key="5">
    <source>
        <dbReference type="EnsemblMetazoa" id="XP_030840780"/>
    </source>
</evidence>
<dbReference type="OrthoDB" id="538816at2759"/>
<dbReference type="PROSITE" id="PS00615">
    <property type="entry name" value="C_TYPE_LECTIN_1"/>
    <property type="match status" value="1"/>
</dbReference>
<dbReference type="InterPro" id="IPR003410">
    <property type="entry name" value="HYR_dom"/>
</dbReference>
<dbReference type="Proteomes" id="UP000007110">
    <property type="component" value="Unassembled WGS sequence"/>
</dbReference>
<dbReference type="KEGG" id="spu:115923698"/>
<dbReference type="SMART" id="SM00034">
    <property type="entry name" value="CLECT"/>
    <property type="match status" value="1"/>
</dbReference>
<dbReference type="PROSITE" id="PS50041">
    <property type="entry name" value="C_TYPE_LECTIN_2"/>
    <property type="match status" value="1"/>
</dbReference>
<dbReference type="InterPro" id="IPR016187">
    <property type="entry name" value="CTDL_fold"/>
</dbReference>
<accession>A0A7M7NXM1</accession>
<dbReference type="GeneID" id="115923698"/>
<dbReference type="InParanoid" id="A0A7M7NXM1"/>
<keyword evidence="2" id="KW-1015">Disulfide bond</keyword>
<keyword evidence="1" id="KW-0677">Repeat</keyword>
<dbReference type="InterPro" id="IPR001304">
    <property type="entry name" value="C-type_lectin-like"/>
</dbReference>
<sequence length="327" mass="34881">MPVDQMLMFSLHYLGISADTDPPVVSACPADQPITVPVGTTTNIFTWTPPTATDAAGIQSIVSDHQSGVVVSVGNPIIVTYTVTDNNGLTNTDCSFALSVGQEADTDPPVVSACPSDETITVPVDTTTKSFTWTPPTATDAAGIQSIVSDHQSGVEVSVDNPITVTYTVTDNNGLTNTDCSFTLSVLPADLNWKCSSTKCYHLATGERSWQEAKNLCTNMGLVTTATGEKDPSLLFNDNDPDFEKIENLFSLSTKVWINCSDSANEGTLICDVDGTGSLHTAAQENWNNDEPSGGNQHDCVAVGLQSEKWENSMCNENYHTVCQVLL</sequence>
<dbReference type="PANTHER" id="PTHR24273:SF32">
    <property type="entry name" value="HYALIN"/>
    <property type="match status" value="1"/>
</dbReference>
<proteinExistence type="predicted"/>
<organism evidence="5 6">
    <name type="scientific">Strongylocentrotus purpuratus</name>
    <name type="common">Purple sea urchin</name>
    <dbReference type="NCBI Taxonomy" id="7668"/>
    <lineage>
        <taxon>Eukaryota</taxon>
        <taxon>Metazoa</taxon>
        <taxon>Echinodermata</taxon>
        <taxon>Eleutherozoa</taxon>
        <taxon>Echinozoa</taxon>
        <taxon>Echinoidea</taxon>
        <taxon>Euechinoidea</taxon>
        <taxon>Echinacea</taxon>
        <taxon>Camarodonta</taxon>
        <taxon>Echinidea</taxon>
        <taxon>Strongylocentrotidae</taxon>
        <taxon>Strongylocentrotus</taxon>
    </lineage>
</organism>
<evidence type="ECO:0000313" key="6">
    <source>
        <dbReference type="Proteomes" id="UP000007110"/>
    </source>
</evidence>
<dbReference type="AlphaFoldDB" id="A0A7M7NXM1"/>
<dbReference type="Pfam" id="PF00059">
    <property type="entry name" value="Lectin_C"/>
    <property type="match status" value="1"/>
</dbReference>
<evidence type="ECO:0000259" key="4">
    <source>
        <dbReference type="PROSITE" id="PS50825"/>
    </source>
</evidence>
<evidence type="ECO:0000256" key="2">
    <source>
        <dbReference type="ARBA" id="ARBA00023157"/>
    </source>
</evidence>
<evidence type="ECO:0000256" key="1">
    <source>
        <dbReference type="ARBA" id="ARBA00022737"/>
    </source>
</evidence>
<dbReference type="InterPro" id="IPR016186">
    <property type="entry name" value="C-type_lectin-like/link_sf"/>
</dbReference>
<dbReference type="EnsemblMetazoa" id="XM_030984920">
    <property type="protein sequence ID" value="XP_030840780"/>
    <property type="gene ID" value="LOC115923698"/>
</dbReference>
<name>A0A7M7NXM1_STRPU</name>
<evidence type="ECO:0008006" key="7">
    <source>
        <dbReference type="Google" id="ProtNLM"/>
    </source>
</evidence>
<feature type="domain" description="HYR" evidence="4">
    <location>
        <begin position="18"/>
        <end position="102"/>
    </location>
</feature>